<dbReference type="Pfam" id="PF00669">
    <property type="entry name" value="Flagellin_N"/>
    <property type="match status" value="1"/>
</dbReference>
<dbReference type="AlphaFoldDB" id="Q485N6"/>
<reference evidence="8" key="1">
    <citation type="journal article" date="2005" name="Proc. Natl. Acad. Sci. U.S.A.">
        <title>The psychrophilic lifestyle as revealed by the genome sequence of Colwellia psychrerythraea 34H through genomic and proteomic analyses.</title>
        <authorList>
            <person name="Methe B.A."/>
            <person name="Nelson K.E."/>
            <person name="Deming J.W."/>
            <person name="Momen B."/>
            <person name="Melamud E."/>
            <person name="Zhang X."/>
            <person name="Moult J."/>
            <person name="Madupu R."/>
            <person name="Nelson W.C."/>
            <person name="Dodson R.J."/>
            <person name="Brinkac L.M."/>
            <person name="Daugherty S.C."/>
            <person name="Durkin A.S."/>
            <person name="DeBoy R.T."/>
            <person name="Kolonay J.F."/>
            <person name="Sullivan S.A."/>
            <person name="Zhou L."/>
            <person name="Davidsen T.M."/>
            <person name="Wu M."/>
            <person name="Huston A.L."/>
            <person name="Lewis M."/>
            <person name="Weaver B."/>
            <person name="Weidman J.F."/>
            <person name="Khouri H."/>
            <person name="Utterback T.R."/>
            <person name="Feldblyum T.V."/>
            <person name="Fraser C.M."/>
        </authorList>
    </citation>
    <scope>NUCLEOTIDE SEQUENCE [LARGE SCALE GENOMIC DNA]</scope>
    <source>
        <strain evidence="8">34H</strain>
    </source>
</reference>
<evidence type="ECO:0000259" key="6">
    <source>
        <dbReference type="Pfam" id="PF00669"/>
    </source>
</evidence>
<keyword evidence="8" id="KW-0282">Flagellum</keyword>
<dbReference type="EMBL" id="CP000083">
    <property type="protein sequence ID" value="AAZ24732.1"/>
    <property type="molecule type" value="Genomic_DNA"/>
</dbReference>
<keyword evidence="8" id="KW-0969">Cilium</keyword>
<dbReference type="GO" id="GO:0005198">
    <property type="term" value="F:structural molecule activity"/>
    <property type="evidence" value="ECO:0007669"/>
    <property type="project" value="InterPro"/>
</dbReference>
<dbReference type="KEGG" id="cps:CPS_1487"/>
<keyword evidence="5" id="KW-0975">Bacterial flagellum</keyword>
<dbReference type="NCBIfam" id="TIGR02550">
    <property type="entry name" value="flagell_flgL"/>
    <property type="match status" value="1"/>
</dbReference>
<keyword evidence="4" id="KW-0964">Secreted</keyword>
<feature type="domain" description="Flagellin N-terminal" evidence="6">
    <location>
        <begin position="3"/>
        <end position="141"/>
    </location>
</feature>
<evidence type="ECO:0000256" key="5">
    <source>
        <dbReference type="ARBA" id="ARBA00023143"/>
    </source>
</evidence>
<evidence type="ECO:0000313" key="9">
    <source>
        <dbReference type="Proteomes" id="UP000000547"/>
    </source>
</evidence>
<dbReference type="STRING" id="167879.CPS_1487"/>
<organism evidence="8 9">
    <name type="scientific">Colwellia psychrerythraea (strain 34H / ATCC BAA-681)</name>
    <name type="common">Vibrio psychroerythus</name>
    <dbReference type="NCBI Taxonomy" id="167879"/>
    <lineage>
        <taxon>Bacteria</taxon>
        <taxon>Pseudomonadati</taxon>
        <taxon>Pseudomonadota</taxon>
        <taxon>Gammaproteobacteria</taxon>
        <taxon>Alteromonadales</taxon>
        <taxon>Colwelliaceae</taxon>
        <taxon>Colwellia</taxon>
    </lineage>
</organism>
<comment type="similarity">
    <text evidence="3">Belongs to the bacterial flagellin family.</text>
</comment>
<dbReference type="Pfam" id="PF00700">
    <property type="entry name" value="Flagellin_C"/>
    <property type="match status" value="1"/>
</dbReference>
<dbReference type="RefSeq" id="WP_011042323.1">
    <property type="nucleotide sequence ID" value="NC_003910.7"/>
</dbReference>
<dbReference type="InterPro" id="IPR001029">
    <property type="entry name" value="Flagellin_N"/>
</dbReference>
<dbReference type="HOGENOM" id="CLU_024437_5_1_6"/>
<protein>
    <submittedName>
        <fullName evidence="8">Flagellar hook-associated protein FlgL</fullName>
    </submittedName>
</protein>
<dbReference type="GO" id="GO:0071973">
    <property type="term" value="P:bacterial-type flagellum-dependent cell motility"/>
    <property type="evidence" value="ECO:0007669"/>
    <property type="project" value="InterPro"/>
</dbReference>
<dbReference type="SUPFAM" id="SSF64518">
    <property type="entry name" value="Phase 1 flagellin"/>
    <property type="match status" value="1"/>
</dbReference>
<dbReference type="InterPro" id="IPR046358">
    <property type="entry name" value="Flagellin_C"/>
</dbReference>
<proteinExistence type="inferred from homology"/>
<dbReference type="InterPro" id="IPR013384">
    <property type="entry name" value="Flagell_FlgL"/>
</dbReference>
<dbReference type="PANTHER" id="PTHR42792:SF1">
    <property type="entry name" value="FLAGELLAR HOOK-ASSOCIATED PROTEIN 3"/>
    <property type="match status" value="1"/>
</dbReference>
<name>Q485N6_COLP3</name>
<dbReference type="GO" id="GO:0005576">
    <property type="term" value="C:extracellular region"/>
    <property type="evidence" value="ECO:0007669"/>
    <property type="project" value="UniProtKB-SubCell"/>
</dbReference>
<dbReference type="Gene3D" id="1.20.1330.10">
    <property type="entry name" value="f41 fragment of flagellin, N-terminal domain"/>
    <property type="match status" value="2"/>
</dbReference>
<sequence>MRVSTSQFYLQSALLMNQKSADVNNQMEHLSSGKRVLTAKDDAVSYGTLSGFNDDLASIEKYKRNITMAENHNSMQEVIFADAETLLDKFKQDMLLANNGRMSNEDLQSIADQMRHGLDQLIDLGNSQDEKGDYIFSGFQTQQKPFSQQVDGSVDYNGDKGVNELQVAKNIQIPTNQTGDAAFLNIDNAIGDFTATYPTVPVNTSGVAVESANVVDRNTYNVSTGPHTFSFDPITNYLTVTDSTLPIPAVVFPPAPYVAGQTISFDGIDVTLSGNPLPGDSFVINEKQNISIFETLNNAISWAEQGVVSTNQEQHQVDYNTVLDQLSSAMNHIYSRRADAGIRLQALENQQSKHLDVELNISKGKSSIEDLDFAKAISEFEQSKIALTASQQTFSKVQGLTLFNYI</sequence>
<feature type="domain" description="Flagellin C-terminal" evidence="7">
    <location>
        <begin position="324"/>
        <end position="405"/>
    </location>
</feature>
<evidence type="ECO:0000256" key="1">
    <source>
        <dbReference type="ARBA" id="ARBA00004365"/>
    </source>
</evidence>
<dbReference type="PANTHER" id="PTHR42792">
    <property type="entry name" value="FLAGELLIN"/>
    <property type="match status" value="1"/>
</dbReference>
<evidence type="ECO:0000256" key="2">
    <source>
        <dbReference type="ARBA" id="ARBA00004613"/>
    </source>
</evidence>
<evidence type="ECO:0000259" key="7">
    <source>
        <dbReference type="Pfam" id="PF00700"/>
    </source>
</evidence>
<keyword evidence="8" id="KW-0966">Cell projection</keyword>
<evidence type="ECO:0000313" key="8">
    <source>
        <dbReference type="EMBL" id="AAZ24732.1"/>
    </source>
</evidence>
<evidence type="ECO:0000256" key="4">
    <source>
        <dbReference type="ARBA" id="ARBA00022525"/>
    </source>
</evidence>
<evidence type="ECO:0000256" key="3">
    <source>
        <dbReference type="ARBA" id="ARBA00005709"/>
    </source>
</evidence>
<dbReference type="InterPro" id="IPR001492">
    <property type="entry name" value="Flagellin"/>
</dbReference>
<gene>
    <name evidence="8" type="primary">flgL</name>
    <name evidence="8" type="ordered locus">CPS_1487</name>
</gene>
<dbReference type="GO" id="GO:0009424">
    <property type="term" value="C:bacterial-type flagellum hook"/>
    <property type="evidence" value="ECO:0007669"/>
    <property type="project" value="InterPro"/>
</dbReference>
<dbReference type="Proteomes" id="UP000000547">
    <property type="component" value="Chromosome"/>
</dbReference>
<comment type="subcellular location">
    <subcellularLocation>
        <location evidence="1">Bacterial flagellum</location>
    </subcellularLocation>
    <subcellularLocation>
        <location evidence="2">Secreted</location>
    </subcellularLocation>
</comment>
<accession>Q485N6</accession>